<feature type="transmembrane region" description="Helical" evidence="7">
    <location>
        <begin position="338"/>
        <end position="363"/>
    </location>
</feature>
<evidence type="ECO:0000256" key="3">
    <source>
        <dbReference type="ARBA" id="ARBA00022475"/>
    </source>
</evidence>
<evidence type="ECO:0000256" key="4">
    <source>
        <dbReference type="ARBA" id="ARBA00022692"/>
    </source>
</evidence>
<feature type="transmembrane region" description="Helical" evidence="7">
    <location>
        <begin position="404"/>
        <end position="424"/>
    </location>
</feature>
<feature type="transmembrane region" description="Helical" evidence="7">
    <location>
        <begin position="375"/>
        <end position="398"/>
    </location>
</feature>
<evidence type="ECO:0000256" key="6">
    <source>
        <dbReference type="ARBA" id="ARBA00023136"/>
    </source>
</evidence>
<keyword evidence="3" id="KW-1003">Cell membrane</keyword>
<dbReference type="PIRSF" id="PIRSF006603">
    <property type="entry name" value="DinF"/>
    <property type="match status" value="1"/>
</dbReference>
<dbReference type="InterPro" id="IPR051327">
    <property type="entry name" value="MATE_MepA_subfamily"/>
</dbReference>
<evidence type="ECO:0000256" key="5">
    <source>
        <dbReference type="ARBA" id="ARBA00022989"/>
    </source>
</evidence>
<evidence type="ECO:0000256" key="7">
    <source>
        <dbReference type="SAM" id="Phobius"/>
    </source>
</evidence>
<feature type="transmembrane region" description="Helical" evidence="7">
    <location>
        <begin position="49"/>
        <end position="72"/>
    </location>
</feature>
<dbReference type="PANTHER" id="PTHR43823:SF3">
    <property type="entry name" value="MULTIDRUG EXPORT PROTEIN MEPA"/>
    <property type="match status" value="1"/>
</dbReference>
<name>A0A9D1AI45_9FIRM</name>
<feature type="transmembrane region" description="Helical" evidence="7">
    <location>
        <begin position="185"/>
        <end position="206"/>
    </location>
</feature>
<keyword evidence="4 7" id="KW-0812">Transmembrane</keyword>
<organism evidence="8 9">
    <name type="scientific">Candidatus Egerieicola pullicola</name>
    <dbReference type="NCBI Taxonomy" id="2840775"/>
    <lineage>
        <taxon>Bacteria</taxon>
        <taxon>Bacillati</taxon>
        <taxon>Bacillota</taxon>
        <taxon>Clostridia</taxon>
        <taxon>Eubacteriales</taxon>
        <taxon>Oscillospiraceae</taxon>
        <taxon>Oscillospiraceae incertae sedis</taxon>
        <taxon>Candidatus Egerieicola</taxon>
    </lineage>
</organism>
<evidence type="ECO:0000256" key="2">
    <source>
        <dbReference type="ARBA" id="ARBA00022448"/>
    </source>
</evidence>
<dbReference type="Pfam" id="PF01554">
    <property type="entry name" value="MatE"/>
    <property type="match status" value="2"/>
</dbReference>
<feature type="transmembrane region" description="Helical" evidence="7">
    <location>
        <begin position="307"/>
        <end position="326"/>
    </location>
</feature>
<keyword evidence="2" id="KW-0813">Transport</keyword>
<feature type="transmembrane region" description="Helical" evidence="7">
    <location>
        <begin position="155"/>
        <end position="179"/>
    </location>
</feature>
<protein>
    <submittedName>
        <fullName evidence="8">Polysaccharide biosynthesis C-terminal domain-containing protein</fullName>
    </submittedName>
</protein>
<proteinExistence type="predicted"/>
<gene>
    <name evidence="8" type="ORF">IAB36_02885</name>
</gene>
<comment type="subcellular location">
    <subcellularLocation>
        <location evidence="1">Cell membrane</location>
        <topology evidence="1">Multi-pass membrane protein</topology>
    </subcellularLocation>
</comment>
<dbReference type="PANTHER" id="PTHR43823">
    <property type="entry name" value="SPORULATION PROTEIN YKVU"/>
    <property type="match status" value="1"/>
</dbReference>
<dbReference type="GO" id="GO:0015297">
    <property type="term" value="F:antiporter activity"/>
    <property type="evidence" value="ECO:0007669"/>
    <property type="project" value="InterPro"/>
</dbReference>
<dbReference type="GO" id="GO:0005886">
    <property type="term" value="C:plasma membrane"/>
    <property type="evidence" value="ECO:0007669"/>
    <property type="project" value="UniProtKB-SubCell"/>
</dbReference>
<evidence type="ECO:0000313" key="9">
    <source>
        <dbReference type="Proteomes" id="UP000886749"/>
    </source>
</evidence>
<dbReference type="InterPro" id="IPR048279">
    <property type="entry name" value="MdtK-like"/>
</dbReference>
<sequence length="431" mass="45722">MKEGNAFLKAVLPAMLAFALSGVYAIVDGFFLGHAMGDSALAAVNMAYPLTAFLQAVGTGIGMGGAVCYSISLGRKEPLQARRYFGMMILALGVAGILLTVLFLTLSPTVLGLFGAQGTIFDLGKEYLLYISFGALFQVLGTGLVPLIRNMNGSVFAMAAMVAGFLTNILLDWLLVWVLPWGMMGAAVATDLGQAVTFLACLGYFIRHKKKPRFTFLRQGKTVLGQILRVGLSPFGLTFSPNLTLILMNRFAALTGGEEAVACYATISYITSVVILLLQGVSDGTQPLLSLSYGEGNRRVTGRYRNLAYLFALIVAAVCMVGVFLLRGESVALFGTSVATASMVAQALPFFLAGFLCAAVSRVSTAYFYATGKNLWAYLVIYGEPILLLALLLVLPGAMGLTGLWLAVPVSQAGAAVLGALLVWRTSQRTC</sequence>
<reference evidence="8" key="2">
    <citation type="journal article" date="2021" name="PeerJ">
        <title>Extensive microbial diversity within the chicken gut microbiome revealed by metagenomics and culture.</title>
        <authorList>
            <person name="Gilroy R."/>
            <person name="Ravi A."/>
            <person name="Getino M."/>
            <person name="Pursley I."/>
            <person name="Horton D.L."/>
            <person name="Alikhan N.F."/>
            <person name="Baker D."/>
            <person name="Gharbi K."/>
            <person name="Hall N."/>
            <person name="Watson M."/>
            <person name="Adriaenssens E.M."/>
            <person name="Foster-Nyarko E."/>
            <person name="Jarju S."/>
            <person name="Secka A."/>
            <person name="Antonio M."/>
            <person name="Oren A."/>
            <person name="Chaudhuri R.R."/>
            <person name="La Ragione R."/>
            <person name="Hildebrand F."/>
            <person name="Pallen M.J."/>
        </authorList>
    </citation>
    <scope>NUCLEOTIDE SEQUENCE</scope>
    <source>
        <strain evidence="8">CHK184-25365</strain>
    </source>
</reference>
<reference evidence="8" key="1">
    <citation type="submission" date="2020-10" db="EMBL/GenBank/DDBJ databases">
        <authorList>
            <person name="Gilroy R."/>
        </authorList>
    </citation>
    <scope>NUCLEOTIDE SEQUENCE</scope>
    <source>
        <strain evidence="8">CHK184-25365</strain>
    </source>
</reference>
<comment type="caution">
    <text evidence="8">The sequence shown here is derived from an EMBL/GenBank/DDBJ whole genome shotgun (WGS) entry which is preliminary data.</text>
</comment>
<dbReference type="EMBL" id="DVGY01000067">
    <property type="protein sequence ID" value="HIR40753.1"/>
    <property type="molecule type" value="Genomic_DNA"/>
</dbReference>
<dbReference type="GO" id="GO:0042910">
    <property type="term" value="F:xenobiotic transmembrane transporter activity"/>
    <property type="evidence" value="ECO:0007669"/>
    <property type="project" value="InterPro"/>
</dbReference>
<feature type="transmembrane region" description="Helical" evidence="7">
    <location>
        <begin position="259"/>
        <end position="278"/>
    </location>
</feature>
<dbReference type="AlphaFoldDB" id="A0A9D1AI45"/>
<feature type="transmembrane region" description="Helical" evidence="7">
    <location>
        <begin position="84"/>
        <end position="107"/>
    </location>
</feature>
<dbReference type="Proteomes" id="UP000886749">
    <property type="component" value="Unassembled WGS sequence"/>
</dbReference>
<keyword evidence="6 7" id="KW-0472">Membrane</keyword>
<accession>A0A9D1AI45</accession>
<feature type="transmembrane region" description="Helical" evidence="7">
    <location>
        <begin position="127"/>
        <end position="148"/>
    </location>
</feature>
<evidence type="ECO:0000256" key="1">
    <source>
        <dbReference type="ARBA" id="ARBA00004651"/>
    </source>
</evidence>
<feature type="transmembrane region" description="Helical" evidence="7">
    <location>
        <begin position="227"/>
        <end position="247"/>
    </location>
</feature>
<evidence type="ECO:0000313" key="8">
    <source>
        <dbReference type="EMBL" id="HIR40753.1"/>
    </source>
</evidence>
<keyword evidence="5 7" id="KW-1133">Transmembrane helix</keyword>
<dbReference type="InterPro" id="IPR002528">
    <property type="entry name" value="MATE_fam"/>
</dbReference>